<dbReference type="PANTHER" id="PTHR11102">
    <property type="entry name" value="SEL-1-LIKE PROTEIN"/>
    <property type="match status" value="1"/>
</dbReference>
<dbReference type="PANTHER" id="PTHR11102:SF147">
    <property type="entry name" value="SEL1L ADAPTOR SUBUNIT OF ERAD E3 UBIQUITIN LIGASE"/>
    <property type="match status" value="1"/>
</dbReference>
<dbReference type="InterPro" id="IPR006597">
    <property type="entry name" value="Sel1-like"/>
</dbReference>
<dbReference type="EMBL" id="JASVDY010000005">
    <property type="protein sequence ID" value="MDV2470009.1"/>
    <property type="molecule type" value="Genomic_DNA"/>
</dbReference>
<accession>A0ABU3WHX0</accession>
<reference evidence="1 2" key="1">
    <citation type="submission" date="2023-06" db="EMBL/GenBank/DDBJ databases">
        <title>Genomic Analysis of Acinetobacter Strains Recovered from South Australian Aquatic Samples provides Insights into the Circulation of Antibiotic Resistance determinants in the Environment.</title>
        <authorList>
            <person name="Tobin L."/>
            <person name="Jarocki V.M."/>
            <person name="Kenyon J."/>
            <person name="Drigo B."/>
            <person name="Donner E."/>
            <person name="Djordjevic S.P."/>
            <person name="Hamidian M."/>
        </authorList>
    </citation>
    <scope>NUCLEOTIDE SEQUENCE [LARGE SCALE GENOMIC DNA]</scope>
    <source>
        <strain evidence="1 2">SAAc652</strain>
    </source>
</reference>
<protein>
    <submittedName>
        <fullName evidence="1">SEL1-like repeat protein</fullName>
    </submittedName>
</protein>
<dbReference type="RefSeq" id="WP_317084932.1">
    <property type="nucleotide sequence ID" value="NZ_JASVDY010000005.1"/>
</dbReference>
<sequence>MKNRKGEVILEPQFSQLWAFNDEGIAVFLKDEKYGYIRDTGQIVLEAQFSEAFDTFSHESINYAVVQPLHAPEKQGLICADTGQWMLPPVYDAVDQLAYTDCFNVLLDNQYQLRNLQNEQVIQQSSAMPFEMHYLSADAHLYFCKQKGSAKRQYFQSNGEIFGEYMEDILSALSPDLIQVSPHKFQRKISVLNADGSVLLDEVDELKMWSDNYRSFVYRKQKKWHVYDTVSQSFLLPEGCDKLLNDAYIHFLKDVYLFENAGQYGLYDAQQHQWLIPLENDFSKIEYTDTEFFRCTATDGMRYYDAEQKYLSDLFDYIAPALDRYFPEFSQLTLYKGTQLYTINLQREVQQLTAEQVGQYYLKRFNFRGKDLKFFERFYQQWIEAQGTEYLKFFDADTLFQMAKQYQEKDCIDEALQYFQLAASKGHSESMVEAGLIYDDHEAFCNKAQAFSYYEQAAQLGNSWGWNNMGCLYLNGQGVVKDSAQAVMCFEHSMQLGNGQAYKNLAGLYYDGIDVEKNVELVTRYYEQAEKRFY</sequence>
<dbReference type="SUPFAM" id="SSF81901">
    <property type="entry name" value="HCP-like"/>
    <property type="match status" value="1"/>
</dbReference>
<comment type="caution">
    <text evidence="1">The sequence shown here is derived from an EMBL/GenBank/DDBJ whole genome shotgun (WGS) entry which is preliminary data.</text>
</comment>
<keyword evidence="2" id="KW-1185">Reference proteome</keyword>
<name>A0ABU3WHX0_9GAMM</name>
<dbReference type="SMART" id="SM00671">
    <property type="entry name" value="SEL1"/>
    <property type="match status" value="4"/>
</dbReference>
<dbReference type="InterPro" id="IPR032774">
    <property type="entry name" value="WG_beta_rep"/>
</dbReference>
<dbReference type="Gene3D" id="1.25.40.10">
    <property type="entry name" value="Tetratricopeptide repeat domain"/>
    <property type="match status" value="1"/>
</dbReference>
<gene>
    <name evidence="1" type="ORF">QR674_13570</name>
</gene>
<dbReference type="Pfam" id="PF08238">
    <property type="entry name" value="Sel1"/>
    <property type="match status" value="4"/>
</dbReference>
<evidence type="ECO:0000313" key="2">
    <source>
        <dbReference type="Proteomes" id="UP001278188"/>
    </source>
</evidence>
<organism evidence="1 2">
    <name type="scientific">Acinetobacter chinensis</name>
    <dbReference type="NCBI Taxonomy" id="2004650"/>
    <lineage>
        <taxon>Bacteria</taxon>
        <taxon>Pseudomonadati</taxon>
        <taxon>Pseudomonadota</taxon>
        <taxon>Gammaproteobacteria</taxon>
        <taxon>Moraxellales</taxon>
        <taxon>Moraxellaceae</taxon>
        <taxon>Acinetobacter</taxon>
    </lineage>
</organism>
<proteinExistence type="predicted"/>
<dbReference type="Pfam" id="PF14903">
    <property type="entry name" value="WG_beta_rep"/>
    <property type="match status" value="1"/>
</dbReference>
<dbReference type="Proteomes" id="UP001278188">
    <property type="component" value="Unassembled WGS sequence"/>
</dbReference>
<dbReference type="InterPro" id="IPR050767">
    <property type="entry name" value="Sel1_AlgK"/>
</dbReference>
<dbReference type="InterPro" id="IPR011990">
    <property type="entry name" value="TPR-like_helical_dom_sf"/>
</dbReference>
<evidence type="ECO:0000313" key="1">
    <source>
        <dbReference type="EMBL" id="MDV2470009.1"/>
    </source>
</evidence>